<accession>A0A0A8H844</accession>
<dbReference type="GO" id="GO:0006352">
    <property type="term" value="P:DNA-templated transcription initiation"/>
    <property type="evidence" value="ECO:0007669"/>
    <property type="project" value="InterPro"/>
</dbReference>
<dbReference type="Gene3D" id="1.10.1740.10">
    <property type="match status" value="1"/>
</dbReference>
<dbReference type="InterPro" id="IPR014284">
    <property type="entry name" value="RNA_pol_sigma-70_dom"/>
</dbReference>
<dbReference type="PANTHER" id="PTHR30385">
    <property type="entry name" value="SIGMA FACTOR F FLAGELLAR"/>
    <property type="match status" value="1"/>
</dbReference>
<proteinExistence type="predicted"/>
<dbReference type="EMBL" id="CP007772">
    <property type="protein sequence ID" value="AJC90142.1"/>
    <property type="molecule type" value="Genomic_DNA"/>
</dbReference>
<dbReference type="GO" id="GO:0003899">
    <property type="term" value="F:DNA-directed RNA polymerase activity"/>
    <property type="evidence" value="ECO:0007669"/>
    <property type="project" value="UniProtKB-EC"/>
</dbReference>
<keyword evidence="6" id="KW-0808">Transferase</keyword>
<evidence type="ECO:0000259" key="5">
    <source>
        <dbReference type="PROSITE" id="PS00716"/>
    </source>
</evidence>
<sequence length="228" mass="26935">MQPHNAYASTLKKEQDDLVISYMPALRAMAFRLKERLPASIDVNDLISIGVEEMIKLSRRYDKEQNDNFWGFARKRVNGAMLDYLRSLDVMSRSNRKIIKDIDAIVDEFYQDNEKEPDDEYLAKRLNLEVEKVKEARAAHAISLVMPLDEQLNCFNDSNIIEQIEKEELIEKINAVLNEFKEREKLVIQLYYYEELNLKEIAEILEISESRISQIHKRLLKKIRERLV</sequence>
<dbReference type="InterPro" id="IPR013325">
    <property type="entry name" value="RNA_pol_sigma_r2"/>
</dbReference>
<evidence type="ECO:0000256" key="4">
    <source>
        <dbReference type="ARBA" id="ARBA00023163"/>
    </source>
</evidence>
<dbReference type="GO" id="GO:0016987">
    <property type="term" value="F:sigma factor activity"/>
    <property type="evidence" value="ECO:0007669"/>
    <property type="project" value="UniProtKB-KW"/>
</dbReference>
<dbReference type="Pfam" id="PF04545">
    <property type="entry name" value="Sigma70_r4"/>
    <property type="match status" value="1"/>
</dbReference>
<evidence type="ECO:0000313" key="6">
    <source>
        <dbReference type="EMBL" id="AJC90142.1"/>
    </source>
</evidence>
<evidence type="ECO:0000256" key="1">
    <source>
        <dbReference type="ARBA" id="ARBA00023015"/>
    </source>
</evidence>
<dbReference type="PROSITE" id="PS00716">
    <property type="entry name" value="SIGMA70_2"/>
    <property type="match status" value="1"/>
</dbReference>
<dbReference type="NCBIfam" id="NF005413">
    <property type="entry name" value="PRK06986.1"/>
    <property type="match status" value="1"/>
</dbReference>
<dbReference type="SUPFAM" id="SSF88659">
    <property type="entry name" value="Sigma3 and sigma4 domains of RNA polymerase sigma factors"/>
    <property type="match status" value="2"/>
</dbReference>
<evidence type="ECO:0000256" key="2">
    <source>
        <dbReference type="ARBA" id="ARBA00023082"/>
    </source>
</evidence>
<reference evidence="6 7" key="1">
    <citation type="journal article" date="2014" name="Genome Biol. Evol.">
        <title>Comparative Genomics of the Campylobacter lari Group.</title>
        <authorList>
            <person name="Miller W.G."/>
            <person name="Yee E."/>
            <person name="Chapman M.H."/>
            <person name="Smith T.P."/>
            <person name="Bono J.L."/>
            <person name="Huynh S."/>
            <person name="Parker C.T."/>
            <person name="Vandamme P."/>
            <person name="Luong K."/>
            <person name="Korlach J."/>
        </authorList>
    </citation>
    <scope>NUCLEOTIDE SEQUENCE [LARGE SCALE GENOMIC DNA]</scope>
    <source>
        <strain evidence="6 7">LMG 24374</strain>
    </source>
</reference>
<keyword evidence="3" id="KW-0238">DNA-binding</keyword>
<dbReference type="InterPro" id="IPR007630">
    <property type="entry name" value="RNA_pol_sigma70_r4"/>
</dbReference>
<dbReference type="PANTHER" id="PTHR30385:SF7">
    <property type="entry name" value="RNA POLYMERASE SIGMA FACTOR FLIA"/>
    <property type="match status" value="1"/>
</dbReference>
<dbReference type="KEGG" id="csm:CSUB8521_0245"/>
<dbReference type="EC" id="2.7.7.6" evidence="6"/>
<dbReference type="InterPro" id="IPR000943">
    <property type="entry name" value="RNA_pol_sigma70"/>
</dbReference>
<dbReference type="Proteomes" id="UP000031135">
    <property type="component" value="Chromosome"/>
</dbReference>
<protein>
    <submittedName>
        <fullName evidence="6">RNA polymerase sigma28 factor</fullName>
        <ecNumber evidence="6">2.7.7.6</ecNumber>
    </submittedName>
</protein>
<dbReference type="SUPFAM" id="SSF88946">
    <property type="entry name" value="Sigma2 domain of RNA polymerase sigma factors"/>
    <property type="match status" value="1"/>
</dbReference>
<dbReference type="OrthoDB" id="9799825at2"/>
<dbReference type="NCBIfam" id="TIGR02937">
    <property type="entry name" value="sigma70-ECF"/>
    <property type="match status" value="1"/>
</dbReference>
<evidence type="ECO:0000256" key="3">
    <source>
        <dbReference type="ARBA" id="ARBA00023125"/>
    </source>
</evidence>
<name>A0A0A8H844_9BACT</name>
<dbReference type="HOGENOM" id="CLU_014793_8_1_7"/>
<dbReference type="InterPro" id="IPR012845">
    <property type="entry name" value="RNA_pol_sigma_FliA_WhiG"/>
</dbReference>
<keyword evidence="6" id="KW-0548">Nucleotidyltransferase</keyword>
<dbReference type="RefSeq" id="WP_039662658.1">
    <property type="nucleotide sequence ID" value="NZ_CP007772.1"/>
</dbReference>
<feature type="domain" description="RNA polymerase sigma-70" evidence="5">
    <location>
        <begin position="197"/>
        <end position="223"/>
    </location>
</feature>
<dbReference type="InterPro" id="IPR013324">
    <property type="entry name" value="RNA_pol_sigma_r3/r4-like"/>
</dbReference>
<gene>
    <name evidence="6" type="primary">fliA</name>
    <name evidence="6" type="ORF">CSUB8521_0245</name>
</gene>
<dbReference type="GO" id="GO:0003677">
    <property type="term" value="F:DNA binding"/>
    <property type="evidence" value="ECO:0007669"/>
    <property type="project" value="UniProtKB-KW"/>
</dbReference>
<keyword evidence="2" id="KW-0731">Sigma factor</keyword>
<keyword evidence="1" id="KW-0805">Transcription regulation</keyword>
<dbReference type="Pfam" id="PF04542">
    <property type="entry name" value="Sigma70_r2"/>
    <property type="match status" value="1"/>
</dbReference>
<dbReference type="NCBIfam" id="TIGR02479">
    <property type="entry name" value="FliA_WhiG"/>
    <property type="match status" value="1"/>
</dbReference>
<evidence type="ECO:0000313" key="7">
    <source>
        <dbReference type="Proteomes" id="UP000031135"/>
    </source>
</evidence>
<dbReference type="InterPro" id="IPR007627">
    <property type="entry name" value="RNA_pol_sigma70_r2"/>
</dbReference>
<dbReference type="CDD" id="cd06171">
    <property type="entry name" value="Sigma70_r4"/>
    <property type="match status" value="1"/>
</dbReference>
<keyword evidence="4" id="KW-0804">Transcription</keyword>
<dbReference type="PRINTS" id="PR00046">
    <property type="entry name" value="SIGMA70FCT"/>
</dbReference>
<dbReference type="AlphaFoldDB" id="A0A0A8H844"/>
<dbReference type="Gene3D" id="1.20.140.160">
    <property type="match status" value="1"/>
</dbReference>
<organism evidence="6 7">
    <name type="scientific">Campylobacter subantarcticus LMG 24374</name>
    <dbReference type="NCBI Taxonomy" id="1388751"/>
    <lineage>
        <taxon>Bacteria</taxon>
        <taxon>Pseudomonadati</taxon>
        <taxon>Campylobacterota</taxon>
        <taxon>Epsilonproteobacteria</taxon>
        <taxon>Campylobacterales</taxon>
        <taxon>Campylobacteraceae</taxon>
        <taxon>Campylobacter</taxon>
    </lineage>
</organism>